<protein>
    <recommendedName>
        <fullName evidence="2">VWFA domain-containing protein</fullName>
    </recommendedName>
</protein>
<dbReference type="OrthoDB" id="9763076at2"/>
<keyword evidence="1" id="KW-1133">Transmembrane helix</keyword>
<dbReference type="RefSeq" id="WP_013187391.1">
    <property type="nucleotide sequence ID" value="NC_014230.1"/>
</dbReference>
<gene>
    <name evidence="3" type="ordered locus">CA2559_08231</name>
</gene>
<dbReference type="PANTHER" id="PTHR37947">
    <property type="entry name" value="BLL2462 PROTEIN"/>
    <property type="match status" value="1"/>
</dbReference>
<feature type="transmembrane region" description="Helical" evidence="1">
    <location>
        <begin position="37"/>
        <end position="54"/>
    </location>
</feature>
<organism evidence="3 4">
    <name type="scientific">Croceibacter atlanticus (strain ATCC BAA-628 / JCM 21780 / CIP 108009 / IAM 15332 / KCTC 12090 / HTCC2559)</name>
    <dbReference type="NCBI Taxonomy" id="216432"/>
    <lineage>
        <taxon>Bacteria</taxon>
        <taxon>Pseudomonadati</taxon>
        <taxon>Bacteroidota</taxon>
        <taxon>Flavobacteriia</taxon>
        <taxon>Flavobacteriales</taxon>
        <taxon>Flavobacteriaceae</taxon>
        <taxon>Croceibacter</taxon>
    </lineage>
</organism>
<feature type="domain" description="VWFA" evidence="2">
    <location>
        <begin position="69"/>
        <end position="300"/>
    </location>
</feature>
<dbReference type="SUPFAM" id="SSF53300">
    <property type="entry name" value="vWA-like"/>
    <property type="match status" value="1"/>
</dbReference>
<dbReference type="EMBL" id="CP002046">
    <property type="protein sequence ID" value="EAP86005.1"/>
    <property type="molecule type" value="Genomic_DNA"/>
</dbReference>
<evidence type="ECO:0000259" key="2">
    <source>
        <dbReference type="PROSITE" id="PS50234"/>
    </source>
</evidence>
<dbReference type="InterPro" id="IPR002035">
    <property type="entry name" value="VWF_A"/>
</dbReference>
<evidence type="ECO:0000256" key="1">
    <source>
        <dbReference type="SAM" id="Phobius"/>
    </source>
</evidence>
<dbReference type="InterPro" id="IPR036465">
    <property type="entry name" value="vWFA_dom_sf"/>
</dbReference>
<dbReference type="KEGG" id="cat:CA2559_08231"/>
<feature type="transmembrane region" description="Helical" evidence="1">
    <location>
        <begin position="6"/>
        <end position="25"/>
    </location>
</feature>
<keyword evidence="1" id="KW-0812">Transmembrane</keyword>
<feature type="transmembrane region" description="Helical" evidence="1">
    <location>
        <begin position="653"/>
        <end position="670"/>
    </location>
</feature>
<name>A3UBK4_CROAH</name>
<reference evidence="3 4" key="1">
    <citation type="journal article" date="2010" name="J. Bacteriol.">
        <title>The complete genome sequence of Croceibacter atlanticus HTCC2559T.</title>
        <authorList>
            <person name="Oh H.M."/>
            <person name="Kang I."/>
            <person name="Ferriera S."/>
            <person name="Giovannoni S.J."/>
            <person name="Cho J.C."/>
        </authorList>
    </citation>
    <scope>NUCLEOTIDE SEQUENCE [LARGE SCALE GENOMIC DNA]</scope>
    <source>
        <strain evidence="4">ATCC BAA-628 / HTCC2559 / KCTC 12090</strain>
    </source>
</reference>
<evidence type="ECO:0000313" key="3">
    <source>
        <dbReference type="EMBL" id="EAP86005.1"/>
    </source>
</evidence>
<dbReference type="AlphaFoldDB" id="A3UBK4"/>
<proteinExistence type="predicted"/>
<keyword evidence="4" id="KW-1185">Reference proteome</keyword>
<dbReference type="STRING" id="216432.CA2559_08231"/>
<dbReference type="Proteomes" id="UP000002297">
    <property type="component" value="Chromosome"/>
</dbReference>
<accession>A3UBK4</accession>
<dbReference type="HOGENOM" id="CLU_025060_0_0_10"/>
<sequence length="677" mass="76931">MESQTILLIFLAAISALGIAVFQYLKSKKERTKRSFMLALLRFVSIFGILLLLINPKFTNTSYVLEKSNLVLAVDNSQSINYFKSTDEVTAFVASIRENKNIQEKYNISTFTFGNTLKAQDTFSFSENQTNVTSAFKELQDIYKGKVAPTVIITDGNQTYGEAYQYAAKKYKQDVYPVIVGDTTSYQDLKISQLNANRYAFLNNKFPVEIIANYNGNSAVSTKLNVFQNGRVIYSQPLSFSKEKTSEIVQVTLPVTSIGVKTYTVSLQALDAEKNTVNNKKSFGIEVIDERTNVLILTSIIHPDLGTLKKAIESNEQRNVTIKKSDEPDINLKDYQAVLLYQPNVSFKPYYETIKTLGINTFTITGTRTDYRFLNDNGELFTRELSAQVEDYQAEFNSNFSTFQVDDIGFSNFPPLVDEFGEVSIKKAHTPLLMQTISGLPTGSSLLTTIEDGAQRHAVLFGEGIWRWRAQSYLDNQSFEPFDEFVGKLIQYLASKERRNRLNINYNSFYNGGDNIVIAAQYFDKNYEFDARAKLSMVVIGERNNTRQEIPMVLKNNRYEVDLSSLTPDSYKFSVTVAGESISRSGNFEIIEFNVEQQFLSANVTPLQQIATNTNKELYSMGNSAQLITNLLENETYNPIQKQQKQIKPLIDWYYLLGIIILTLSLEWFIRKYNGLI</sequence>
<dbReference type="PROSITE" id="PS50234">
    <property type="entry name" value="VWFA"/>
    <property type="match status" value="1"/>
</dbReference>
<dbReference type="eggNOG" id="COG2304">
    <property type="taxonomic scope" value="Bacteria"/>
</dbReference>
<keyword evidence="1" id="KW-0472">Membrane</keyword>
<dbReference type="GeneID" id="89453401"/>
<dbReference type="PANTHER" id="PTHR37947:SF1">
    <property type="entry name" value="BLL2462 PROTEIN"/>
    <property type="match status" value="1"/>
</dbReference>
<evidence type="ECO:0000313" key="4">
    <source>
        <dbReference type="Proteomes" id="UP000002297"/>
    </source>
</evidence>